<name>A0A6I6AFS5_9PLAN</name>
<reference evidence="5 6" key="1">
    <citation type="submission" date="2019-09" db="EMBL/GenBank/DDBJ databases">
        <title>Gimesia benthica sp. nov., a novel bacterium isolated from deep-sea water of the Northwest Indian Ocean.</title>
        <authorList>
            <person name="Dai X."/>
        </authorList>
    </citation>
    <scope>NUCLEOTIDE SEQUENCE [LARGE SCALE GENOMIC DNA]</scope>
    <source>
        <strain evidence="5 6">E7</strain>
    </source>
</reference>
<dbReference type="Gene3D" id="1.10.287.1120">
    <property type="entry name" value="Bipartite methylase S protein"/>
    <property type="match status" value="1"/>
</dbReference>
<sequence length="440" mass="49278">MSESSVSPKCWDKVRLGDYTTVKARLGWKGLTADEYVDDGYIFLATPNLKGHQIDFFNVNYISKWRYDESPEIQLRLDDVLIVKDGSTLGTSNFVRRLPRPTTVNGSTAVVRTKGGLYPEFLYHLVNGDEFQQLIAEKKAGLGVPHLFQADLREFTISLPPLPQQKKIARILTTVDNLIEKTEALIEKYKAIKQGMMHDLFTRGVDKDGKLRPSYEEVPHLYKESPLGWIPKEWEAGILNDTISQSRPIVYGILMPGYGHQGGIPVIKVKDIKNGEVQLDDLLLTSPEIDSQYKRSKTTAGDLLFTIRGTVGRMAFVPASLDGANITQDTARIGVVCGDARFIRGYLEMPEPQRFIAVHTLGVAVQGINLGDVRRIPIAFPSLEEQKEIGHRVEVFQKQLSLEEANATKLRTLKSGLMQDLLTGKVRVKVDEVEEELTNA</sequence>
<keyword evidence="6" id="KW-1185">Reference proteome</keyword>
<dbReference type="CDD" id="cd17256">
    <property type="entry name" value="RMtype1_S_EcoJA65PI-TRD1-CR1_like"/>
    <property type="match status" value="1"/>
</dbReference>
<keyword evidence="3" id="KW-0238">DNA-binding</keyword>
<evidence type="ECO:0000256" key="1">
    <source>
        <dbReference type="ARBA" id="ARBA00010923"/>
    </source>
</evidence>
<dbReference type="SUPFAM" id="SSF116734">
    <property type="entry name" value="DNA methylase specificity domain"/>
    <property type="match status" value="2"/>
</dbReference>
<dbReference type="InterPro" id="IPR052021">
    <property type="entry name" value="Type-I_RS_S_subunit"/>
</dbReference>
<dbReference type="RefSeq" id="WP_155364837.1">
    <property type="nucleotide sequence ID" value="NZ_CP043930.1"/>
</dbReference>
<organism evidence="5 6">
    <name type="scientific">Gimesia benthica</name>
    <dbReference type="NCBI Taxonomy" id="2608982"/>
    <lineage>
        <taxon>Bacteria</taxon>
        <taxon>Pseudomonadati</taxon>
        <taxon>Planctomycetota</taxon>
        <taxon>Planctomycetia</taxon>
        <taxon>Planctomycetales</taxon>
        <taxon>Planctomycetaceae</taxon>
        <taxon>Gimesia</taxon>
    </lineage>
</organism>
<dbReference type="EMBL" id="CP043930">
    <property type="protein sequence ID" value="QGQ23941.1"/>
    <property type="molecule type" value="Genomic_DNA"/>
</dbReference>
<accession>A0A6I6AFS5</accession>
<dbReference type="PANTHER" id="PTHR30408">
    <property type="entry name" value="TYPE-1 RESTRICTION ENZYME ECOKI SPECIFICITY PROTEIN"/>
    <property type="match status" value="1"/>
</dbReference>
<dbReference type="InterPro" id="IPR000055">
    <property type="entry name" value="Restrct_endonuc_typeI_TRD"/>
</dbReference>
<evidence type="ECO:0000256" key="2">
    <source>
        <dbReference type="ARBA" id="ARBA00022747"/>
    </source>
</evidence>
<evidence type="ECO:0000259" key="4">
    <source>
        <dbReference type="Pfam" id="PF01420"/>
    </source>
</evidence>
<dbReference type="Pfam" id="PF01420">
    <property type="entry name" value="Methylase_S"/>
    <property type="match status" value="2"/>
</dbReference>
<keyword evidence="2" id="KW-0680">Restriction system</keyword>
<evidence type="ECO:0000313" key="6">
    <source>
        <dbReference type="Proteomes" id="UP000427281"/>
    </source>
</evidence>
<dbReference type="KEGG" id="gim:F1728_15175"/>
<proteinExistence type="inferred from homology"/>
<feature type="domain" description="Type I restriction modification DNA specificity" evidence="4">
    <location>
        <begin position="261"/>
        <end position="406"/>
    </location>
</feature>
<evidence type="ECO:0000313" key="5">
    <source>
        <dbReference type="EMBL" id="QGQ23941.1"/>
    </source>
</evidence>
<dbReference type="Gene3D" id="3.90.220.20">
    <property type="entry name" value="DNA methylase specificity domains"/>
    <property type="match status" value="2"/>
</dbReference>
<evidence type="ECO:0000256" key="3">
    <source>
        <dbReference type="ARBA" id="ARBA00023125"/>
    </source>
</evidence>
<dbReference type="AlphaFoldDB" id="A0A6I6AFS5"/>
<dbReference type="InterPro" id="IPR044946">
    <property type="entry name" value="Restrct_endonuc_typeI_TRD_sf"/>
</dbReference>
<dbReference type="Proteomes" id="UP000427281">
    <property type="component" value="Chromosome"/>
</dbReference>
<protein>
    <recommendedName>
        <fullName evidence="4">Type I restriction modification DNA specificity domain-containing protein</fullName>
    </recommendedName>
</protein>
<gene>
    <name evidence="5" type="ORF">F1728_15175</name>
</gene>
<dbReference type="GO" id="GO:0009307">
    <property type="term" value="P:DNA restriction-modification system"/>
    <property type="evidence" value="ECO:0007669"/>
    <property type="project" value="UniProtKB-KW"/>
</dbReference>
<feature type="domain" description="Type I restriction modification DNA specificity" evidence="4">
    <location>
        <begin position="9"/>
        <end position="186"/>
    </location>
</feature>
<comment type="similarity">
    <text evidence="1">Belongs to the type-I restriction system S methylase family.</text>
</comment>
<dbReference type="GO" id="GO:0003677">
    <property type="term" value="F:DNA binding"/>
    <property type="evidence" value="ECO:0007669"/>
    <property type="project" value="UniProtKB-KW"/>
</dbReference>
<dbReference type="REBASE" id="357808">
    <property type="entry name" value="S.GspE7ORF15180P"/>
</dbReference>
<dbReference type="PANTHER" id="PTHR30408:SF12">
    <property type="entry name" value="TYPE I RESTRICTION ENZYME MJAVIII SPECIFICITY SUBUNIT"/>
    <property type="match status" value="1"/>
</dbReference>